<proteinExistence type="predicted"/>
<reference evidence="1 2" key="1">
    <citation type="submission" date="2022-04" db="EMBL/GenBank/DDBJ databases">
        <title>Genome sequence of C. roseum typestrain.</title>
        <authorList>
            <person name="Poehlein A."/>
            <person name="Schoch T."/>
            <person name="Duerre P."/>
            <person name="Daniel R."/>
        </authorList>
    </citation>
    <scope>NUCLEOTIDE SEQUENCE [LARGE SCALE GENOMIC DNA]</scope>
    <source>
        <strain evidence="1 2">DSM 7320</strain>
    </source>
</reference>
<dbReference type="EMBL" id="CP096983">
    <property type="protein sequence ID" value="URZ10035.1"/>
    <property type="molecule type" value="Genomic_DNA"/>
</dbReference>
<dbReference type="InterPro" id="IPR000626">
    <property type="entry name" value="Ubiquitin-like_dom"/>
</dbReference>
<organism evidence="1 2">
    <name type="scientific">Clostridium felsineum</name>
    <dbReference type="NCBI Taxonomy" id="36839"/>
    <lineage>
        <taxon>Bacteria</taxon>
        <taxon>Bacillati</taxon>
        <taxon>Bacillota</taxon>
        <taxon>Clostridia</taxon>
        <taxon>Eubacteriales</taxon>
        <taxon>Clostridiaceae</taxon>
        <taxon>Clostridium</taxon>
    </lineage>
</organism>
<name>A0A1S8L9R5_9CLOT</name>
<keyword evidence="2" id="KW-1185">Reference proteome</keyword>
<gene>
    <name evidence="1" type="ORF">CROST_007430</name>
</gene>
<evidence type="ECO:0000313" key="2">
    <source>
        <dbReference type="Proteomes" id="UP000190951"/>
    </source>
</evidence>
<dbReference type="AlphaFoldDB" id="A0A1S8L9R5"/>
<protein>
    <submittedName>
        <fullName evidence="1">Uncharacterized protein</fullName>
    </submittedName>
</protein>
<dbReference type="Proteomes" id="UP000190951">
    <property type="component" value="Chromosome"/>
</dbReference>
<dbReference type="PROSITE" id="PS50053">
    <property type="entry name" value="UBIQUITIN_2"/>
    <property type="match status" value="1"/>
</dbReference>
<evidence type="ECO:0000313" key="1">
    <source>
        <dbReference type="EMBL" id="URZ10035.1"/>
    </source>
</evidence>
<dbReference type="STRING" id="84029.CROST_15380"/>
<accession>A0A1S8L9R5</accession>
<dbReference type="KEGG" id="crw:CROST_007430"/>
<sequence>MFIINKVNNIIVTVRMKNENRQADFDLPLDESLQSIMSVVYPSMLQMSSVEEESITYKHFYINGKMLDKDSTLRENAIWDGNILEIN</sequence>
<dbReference type="RefSeq" id="WP_242950818.1">
    <property type="nucleotide sequence ID" value="NZ_CP096983.1"/>
</dbReference>